<evidence type="ECO:0000313" key="7">
    <source>
        <dbReference type="EMBL" id="ADY61492.1"/>
    </source>
</evidence>
<evidence type="ECO:0000259" key="6">
    <source>
        <dbReference type="Pfam" id="PF25989"/>
    </source>
</evidence>
<dbReference type="InterPro" id="IPR006143">
    <property type="entry name" value="RND_pump_MFP"/>
</dbReference>
<evidence type="ECO:0000313" key="8">
    <source>
        <dbReference type="Proteomes" id="UP000006860"/>
    </source>
</evidence>
<feature type="domain" description="Multidrug resistance protein MdtA-like barrel-sandwich hybrid" evidence="4">
    <location>
        <begin position="69"/>
        <end position="270"/>
    </location>
</feature>
<dbReference type="Pfam" id="PF25989">
    <property type="entry name" value="YknX_C"/>
    <property type="match status" value="1"/>
</dbReference>
<feature type="domain" description="CusB-like beta-barrel" evidence="5">
    <location>
        <begin position="291"/>
        <end position="363"/>
    </location>
</feature>
<dbReference type="OrthoDB" id="9806939at2"/>
<dbReference type="PANTHER" id="PTHR30469">
    <property type="entry name" value="MULTIDRUG RESISTANCE PROTEIN MDTA"/>
    <property type="match status" value="1"/>
</dbReference>
<dbReference type="Proteomes" id="UP000006860">
    <property type="component" value="Chromosome"/>
</dbReference>
<comment type="similarity">
    <text evidence="1">Belongs to the membrane fusion protein (MFP) (TC 8.A.1) family.</text>
</comment>
<feature type="coiled-coil region" evidence="2">
    <location>
        <begin position="101"/>
        <end position="222"/>
    </location>
</feature>
<evidence type="ECO:0000256" key="2">
    <source>
        <dbReference type="SAM" id="Coils"/>
    </source>
</evidence>
<dbReference type="EMBL" id="CP002546">
    <property type="protein sequence ID" value="ADY61492.1"/>
    <property type="molecule type" value="Genomic_DNA"/>
</dbReference>
<dbReference type="KEGG" id="pbs:Plabr_3915"/>
<dbReference type="Gene3D" id="2.40.30.170">
    <property type="match status" value="1"/>
</dbReference>
<evidence type="ECO:0000259" key="4">
    <source>
        <dbReference type="Pfam" id="PF25917"/>
    </source>
</evidence>
<dbReference type="Pfam" id="PF25954">
    <property type="entry name" value="Beta-barrel_RND_2"/>
    <property type="match status" value="1"/>
</dbReference>
<feature type="chain" id="PRO_5003260931" evidence="3">
    <location>
        <begin position="29"/>
        <end position="444"/>
    </location>
</feature>
<evidence type="ECO:0000256" key="1">
    <source>
        <dbReference type="ARBA" id="ARBA00009477"/>
    </source>
</evidence>
<sequence length="444" mass="47542">MHSRFLQLSPSRLHTALAVLLVCGCTQAPPAGNQTEASKPVAVKPVVVAQEQVQRSTKQPATVHPYFEAEIRARATGYISGIKVDIGDVVEAGAELAVIDVPELDKQKQILEAKVVRAESEEKRAQAGVELAMANVQAAEARAAQARSEMSSVQASVAAAEAEFDRTQDLVDRQSLESRVLDEVRKRRDSERARLEAVNSAIRSAEAEVSVARAKASSAEADVAAAQAATEVSRKELEQLEVLIGYSILKAPFSGIVTHRAVDPGDLVRETSEVGLGEPLFVISQVDKVRVRVPLPEIDAAQVNRGDTLSLTFPSFSGEAAIEATVTRTTGRLDPSTRTMIVEADVENADGKLLPGMFGEATIHFRTQAVANMLPARAIRFSETGEAYVYAIDENESVSVVSITTGLDNGQAIEVTSGVTAGQQVIDAHLQRFSDGQKVRILAN</sequence>
<reference evidence="8" key="1">
    <citation type="submission" date="2011-02" db="EMBL/GenBank/DDBJ databases">
        <title>The complete genome of Planctomyces brasiliensis DSM 5305.</title>
        <authorList>
            <person name="Lucas S."/>
            <person name="Copeland A."/>
            <person name="Lapidus A."/>
            <person name="Bruce D."/>
            <person name="Goodwin L."/>
            <person name="Pitluck S."/>
            <person name="Kyrpides N."/>
            <person name="Mavromatis K."/>
            <person name="Pagani I."/>
            <person name="Ivanova N."/>
            <person name="Ovchinnikova G."/>
            <person name="Lu M."/>
            <person name="Detter J.C."/>
            <person name="Han C."/>
            <person name="Land M."/>
            <person name="Hauser L."/>
            <person name="Markowitz V."/>
            <person name="Cheng J.-F."/>
            <person name="Hugenholtz P."/>
            <person name="Woyke T."/>
            <person name="Wu D."/>
            <person name="Tindall B."/>
            <person name="Pomrenke H.G."/>
            <person name="Brambilla E."/>
            <person name="Klenk H.-P."/>
            <person name="Eisen J.A."/>
        </authorList>
    </citation>
    <scope>NUCLEOTIDE SEQUENCE [LARGE SCALE GENOMIC DNA]</scope>
    <source>
        <strain evidence="8">ATCC 49424 / DSM 5305 / JCM 21570 / IAM 15109 / NBRC 103401 / IFAM 1448</strain>
    </source>
</reference>
<keyword evidence="2" id="KW-0175">Coiled coil</keyword>
<protein>
    <submittedName>
        <fullName evidence="7">Efflux transporter, RND family, MFP subunit</fullName>
    </submittedName>
</protein>
<dbReference type="Gene3D" id="2.40.420.20">
    <property type="match status" value="1"/>
</dbReference>
<name>F0STM3_RUBBR</name>
<dbReference type="eggNOG" id="COG0845">
    <property type="taxonomic scope" value="Bacteria"/>
</dbReference>
<dbReference type="AlphaFoldDB" id="F0STM3"/>
<evidence type="ECO:0000259" key="5">
    <source>
        <dbReference type="Pfam" id="PF25954"/>
    </source>
</evidence>
<keyword evidence="3" id="KW-0732">Signal</keyword>
<gene>
    <name evidence="7" type="ordered locus">Plabr_3915</name>
</gene>
<dbReference type="Gene3D" id="2.40.50.100">
    <property type="match status" value="1"/>
</dbReference>
<dbReference type="PROSITE" id="PS51257">
    <property type="entry name" value="PROKAR_LIPOPROTEIN"/>
    <property type="match status" value="1"/>
</dbReference>
<keyword evidence="8" id="KW-1185">Reference proteome</keyword>
<dbReference type="InterPro" id="IPR058792">
    <property type="entry name" value="Beta-barrel_RND_2"/>
</dbReference>
<dbReference type="SUPFAM" id="SSF111369">
    <property type="entry name" value="HlyD-like secretion proteins"/>
    <property type="match status" value="2"/>
</dbReference>
<evidence type="ECO:0000256" key="3">
    <source>
        <dbReference type="SAM" id="SignalP"/>
    </source>
</evidence>
<dbReference type="HOGENOM" id="CLU_018816_1_4_0"/>
<dbReference type="PANTHER" id="PTHR30469:SF37">
    <property type="entry name" value="RAGD PROTEIN"/>
    <property type="match status" value="1"/>
</dbReference>
<dbReference type="STRING" id="756272.Plabr_3915"/>
<organism evidence="7 8">
    <name type="scientific">Rubinisphaera brasiliensis (strain ATCC 49424 / DSM 5305 / JCM 21570 / IAM 15109 / NBRC 103401 / IFAM 1448)</name>
    <name type="common">Planctomyces brasiliensis</name>
    <dbReference type="NCBI Taxonomy" id="756272"/>
    <lineage>
        <taxon>Bacteria</taxon>
        <taxon>Pseudomonadati</taxon>
        <taxon>Planctomycetota</taxon>
        <taxon>Planctomycetia</taxon>
        <taxon>Planctomycetales</taxon>
        <taxon>Planctomycetaceae</taxon>
        <taxon>Rubinisphaera</taxon>
    </lineage>
</organism>
<dbReference type="NCBIfam" id="TIGR01730">
    <property type="entry name" value="RND_mfp"/>
    <property type="match status" value="1"/>
</dbReference>
<dbReference type="InterPro" id="IPR058625">
    <property type="entry name" value="MdtA-like_BSH"/>
</dbReference>
<accession>F0STM3</accession>
<proteinExistence type="inferred from homology"/>
<feature type="signal peptide" evidence="3">
    <location>
        <begin position="1"/>
        <end position="28"/>
    </location>
</feature>
<dbReference type="GO" id="GO:1990281">
    <property type="term" value="C:efflux pump complex"/>
    <property type="evidence" value="ECO:0007669"/>
    <property type="project" value="TreeGrafter"/>
</dbReference>
<dbReference type="Pfam" id="PF25917">
    <property type="entry name" value="BSH_RND"/>
    <property type="match status" value="1"/>
</dbReference>
<dbReference type="InterPro" id="IPR058637">
    <property type="entry name" value="YknX-like_C"/>
</dbReference>
<feature type="domain" description="YknX-like C-terminal permuted SH3-like" evidence="6">
    <location>
        <begin position="372"/>
        <end position="440"/>
    </location>
</feature>
<dbReference type="GO" id="GO:0015562">
    <property type="term" value="F:efflux transmembrane transporter activity"/>
    <property type="evidence" value="ECO:0007669"/>
    <property type="project" value="TreeGrafter"/>
</dbReference>